<reference evidence="2" key="1">
    <citation type="journal article" date="2021" name="Proc. Natl. Acad. Sci. U.S.A.">
        <title>A Catalog of Tens of Thousands of Viruses from Human Metagenomes Reveals Hidden Associations with Chronic Diseases.</title>
        <authorList>
            <person name="Tisza M.J."/>
            <person name="Buck C.B."/>
        </authorList>
    </citation>
    <scope>NUCLEOTIDE SEQUENCE</scope>
    <source>
        <strain evidence="2">CtNZz8</strain>
    </source>
</reference>
<dbReference type="SUPFAM" id="SSF47413">
    <property type="entry name" value="lambda repressor-like DNA-binding domains"/>
    <property type="match status" value="1"/>
</dbReference>
<dbReference type="GO" id="GO:0003677">
    <property type="term" value="F:DNA binding"/>
    <property type="evidence" value="ECO:0007669"/>
    <property type="project" value="InterPro"/>
</dbReference>
<dbReference type="Gene3D" id="1.10.260.40">
    <property type="entry name" value="lambda repressor-like DNA-binding domains"/>
    <property type="match status" value="1"/>
</dbReference>
<accession>A0A8S5QZ76</accession>
<sequence length="123" mass="13790">MKEFTTSQRLKQIMKIRNLRQVDILHAAEPYCTRFDVKLNKNDLSQYVSGKSSPKQDKLTILGLALGVSEAWLMGYDVSMERSVTPTADTGDGRKQEYVALFELLSPEKQDVVINVIKGLLAG</sequence>
<dbReference type="CDD" id="cd00093">
    <property type="entry name" value="HTH_XRE"/>
    <property type="match status" value="1"/>
</dbReference>
<dbReference type="InterPro" id="IPR010982">
    <property type="entry name" value="Lambda_DNA-bd_dom_sf"/>
</dbReference>
<proteinExistence type="predicted"/>
<organism evidence="2">
    <name type="scientific">Caudovirales sp. ctNZz8</name>
    <dbReference type="NCBI Taxonomy" id="2826772"/>
    <lineage>
        <taxon>Viruses</taxon>
        <taxon>Duplodnaviria</taxon>
        <taxon>Heunggongvirae</taxon>
        <taxon>Uroviricota</taxon>
        <taxon>Caudoviricetes</taxon>
    </lineage>
</organism>
<feature type="domain" description="HTH cro/C1-type" evidence="1">
    <location>
        <begin position="44"/>
        <end position="73"/>
    </location>
</feature>
<evidence type="ECO:0000259" key="1">
    <source>
        <dbReference type="PROSITE" id="PS50943"/>
    </source>
</evidence>
<name>A0A8S5QZ76_9CAUD</name>
<dbReference type="PROSITE" id="PS50943">
    <property type="entry name" value="HTH_CROC1"/>
    <property type="match status" value="1"/>
</dbReference>
<evidence type="ECO:0000313" key="2">
    <source>
        <dbReference type="EMBL" id="DAE24147.1"/>
    </source>
</evidence>
<dbReference type="InterPro" id="IPR001387">
    <property type="entry name" value="Cro/C1-type_HTH"/>
</dbReference>
<dbReference type="EMBL" id="BK015770">
    <property type="protein sequence ID" value="DAE24147.1"/>
    <property type="molecule type" value="Genomic_DNA"/>
</dbReference>
<protein>
    <submittedName>
        <fullName evidence="2">Bifunctional HTH-domain containing protein/aminotransferase</fullName>
    </submittedName>
</protein>